<proteinExistence type="predicted"/>
<dbReference type="InterPro" id="IPR050469">
    <property type="entry name" value="Diguanylate_Cyclase"/>
</dbReference>
<dbReference type="SMART" id="SM00267">
    <property type="entry name" value="GGDEF"/>
    <property type="match status" value="1"/>
</dbReference>
<dbReference type="Pfam" id="PF00990">
    <property type="entry name" value="GGDEF"/>
    <property type="match status" value="1"/>
</dbReference>
<protein>
    <recommendedName>
        <fullName evidence="1">GGDEF domain-containing protein</fullName>
    </recommendedName>
</protein>
<feature type="non-terminal residue" evidence="2">
    <location>
        <position position="1"/>
    </location>
</feature>
<dbReference type="AlphaFoldDB" id="A0A0F9B3W6"/>
<sequence length="233" mass="26211">WLDIKDTRLNFGPNEVKINKADGNIIEADLSISNMPASIASAQKLYVCILHDLSIHKAIYNKLKVQASTDHLTGLANRFTLDESLKQYWQESIQSHQPLSSILIDVDHFKQYNDNYGHIKGDECLYQIAQCIAATMNHEKDFVARFGGEEFVVLLPEADPKKALHSALQIQQAINQLVIKHEYTDIGYITLSMGIKTLHNPQTGDYTYFVDAADKALYQAKGQGRNCIVVSED</sequence>
<organism evidence="2">
    <name type="scientific">marine sediment metagenome</name>
    <dbReference type="NCBI Taxonomy" id="412755"/>
    <lineage>
        <taxon>unclassified sequences</taxon>
        <taxon>metagenomes</taxon>
        <taxon>ecological metagenomes</taxon>
    </lineage>
</organism>
<feature type="domain" description="GGDEF" evidence="1">
    <location>
        <begin position="97"/>
        <end position="233"/>
    </location>
</feature>
<dbReference type="GO" id="GO:0052621">
    <property type="term" value="F:diguanylate cyclase activity"/>
    <property type="evidence" value="ECO:0007669"/>
    <property type="project" value="TreeGrafter"/>
</dbReference>
<dbReference type="FunFam" id="3.30.70.270:FF:000001">
    <property type="entry name" value="Diguanylate cyclase domain protein"/>
    <property type="match status" value="1"/>
</dbReference>
<dbReference type="PANTHER" id="PTHR45138">
    <property type="entry name" value="REGULATORY COMPONENTS OF SENSORY TRANSDUCTION SYSTEM"/>
    <property type="match status" value="1"/>
</dbReference>
<dbReference type="GO" id="GO:0005886">
    <property type="term" value="C:plasma membrane"/>
    <property type="evidence" value="ECO:0007669"/>
    <property type="project" value="TreeGrafter"/>
</dbReference>
<dbReference type="GO" id="GO:0043709">
    <property type="term" value="P:cell adhesion involved in single-species biofilm formation"/>
    <property type="evidence" value="ECO:0007669"/>
    <property type="project" value="TreeGrafter"/>
</dbReference>
<evidence type="ECO:0000313" key="2">
    <source>
        <dbReference type="EMBL" id="KKK85339.1"/>
    </source>
</evidence>
<comment type="caution">
    <text evidence="2">The sequence shown here is derived from an EMBL/GenBank/DDBJ whole genome shotgun (WGS) entry which is preliminary data.</text>
</comment>
<dbReference type="Gene3D" id="3.30.70.270">
    <property type="match status" value="1"/>
</dbReference>
<evidence type="ECO:0000259" key="1">
    <source>
        <dbReference type="PROSITE" id="PS50887"/>
    </source>
</evidence>
<dbReference type="GO" id="GO:1902201">
    <property type="term" value="P:negative regulation of bacterial-type flagellum-dependent cell motility"/>
    <property type="evidence" value="ECO:0007669"/>
    <property type="project" value="TreeGrafter"/>
</dbReference>
<dbReference type="CDD" id="cd01949">
    <property type="entry name" value="GGDEF"/>
    <property type="match status" value="1"/>
</dbReference>
<dbReference type="EMBL" id="LAZR01051356">
    <property type="protein sequence ID" value="KKK85339.1"/>
    <property type="molecule type" value="Genomic_DNA"/>
</dbReference>
<dbReference type="InterPro" id="IPR000160">
    <property type="entry name" value="GGDEF_dom"/>
</dbReference>
<dbReference type="InterPro" id="IPR043128">
    <property type="entry name" value="Rev_trsase/Diguanyl_cyclase"/>
</dbReference>
<dbReference type="PANTHER" id="PTHR45138:SF9">
    <property type="entry name" value="DIGUANYLATE CYCLASE DGCM-RELATED"/>
    <property type="match status" value="1"/>
</dbReference>
<reference evidence="2" key="1">
    <citation type="journal article" date="2015" name="Nature">
        <title>Complex archaea that bridge the gap between prokaryotes and eukaryotes.</title>
        <authorList>
            <person name="Spang A."/>
            <person name="Saw J.H."/>
            <person name="Jorgensen S.L."/>
            <person name="Zaremba-Niedzwiedzka K."/>
            <person name="Martijn J."/>
            <person name="Lind A.E."/>
            <person name="van Eijk R."/>
            <person name="Schleper C."/>
            <person name="Guy L."/>
            <person name="Ettema T.J."/>
        </authorList>
    </citation>
    <scope>NUCLEOTIDE SEQUENCE</scope>
</reference>
<name>A0A0F9B3W6_9ZZZZ</name>
<dbReference type="InterPro" id="IPR029787">
    <property type="entry name" value="Nucleotide_cyclase"/>
</dbReference>
<accession>A0A0F9B3W6</accession>
<dbReference type="PROSITE" id="PS50887">
    <property type="entry name" value="GGDEF"/>
    <property type="match status" value="1"/>
</dbReference>
<gene>
    <name evidence="2" type="ORF">LCGC14_2774280</name>
</gene>
<dbReference type="NCBIfam" id="TIGR00254">
    <property type="entry name" value="GGDEF"/>
    <property type="match status" value="1"/>
</dbReference>
<dbReference type="SUPFAM" id="SSF55073">
    <property type="entry name" value="Nucleotide cyclase"/>
    <property type="match status" value="1"/>
</dbReference>